<dbReference type="Pfam" id="PF14844">
    <property type="entry name" value="PH_BEACH"/>
    <property type="match status" value="1"/>
</dbReference>
<accession>M7X9M6</accession>
<dbReference type="InterPro" id="IPR050865">
    <property type="entry name" value="BEACH_Domain"/>
</dbReference>
<dbReference type="InterPro" id="IPR015943">
    <property type="entry name" value="WD40/YVTN_repeat-like_dom_sf"/>
</dbReference>
<dbReference type="PANTHER" id="PTHR13743">
    <property type="entry name" value="BEIGE/BEACH-RELATED"/>
    <property type="match status" value="1"/>
</dbReference>
<dbReference type="InterPro" id="IPR023362">
    <property type="entry name" value="PH-BEACH_dom"/>
</dbReference>
<dbReference type="Gene3D" id="2.130.10.10">
    <property type="entry name" value="YVTN repeat-like/Quinoprotein amine dehydrogenase"/>
    <property type="match status" value="1"/>
</dbReference>
<feature type="domain" description="BEACH" evidence="1">
    <location>
        <begin position="1889"/>
        <end position="2180"/>
    </location>
</feature>
<dbReference type="PROSITE" id="PS51783">
    <property type="entry name" value="PH_BEACH"/>
    <property type="match status" value="1"/>
</dbReference>
<evidence type="ECO:0000259" key="1">
    <source>
        <dbReference type="PROSITE" id="PS50197"/>
    </source>
</evidence>
<dbReference type="SUPFAM" id="SSF50729">
    <property type="entry name" value="PH domain-like"/>
    <property type="match status" value="1"/>
</dbReference>
<dbReference type="SUPFAM" id="SSF49899">
    <property type="entry name" value="Concanavalin A-like lectins/glucanases"/>
    <property type="match status" value="1"/>
</dbReference>
<dbReference type="Pfam" id="PF02138">
    <property type="entry name" value="Beach"/>
    <property type="match status" value="1"/>
</dbReference>
<protein>
    <submittedName>
        <fullName evidence="3">Beige/BEACH domain containing protein</fullName>
    </submittedName>
</protein>
<dbReference type="Gene3D" id="2.60.120.200">
    <property type="match status" value="1"/>
</dbReference>
<reference evidence="3 4" key="1">
    <citation type="submission" date="2013-01" db="EMBL/GenBank/DDBJ databases">
        <authorList>
            <person name="Inman J."/>
            <person name="Zafar N."/>
            <person name="Lorenzi H."/>
            <person name="Caler E."/>
        </authorList>
    </citation>
    <scope>NUCLEOTIDE SEQUENCE [LARGE SCALE GENOMIC DNA]</scope>
    <source>
        <strain evidence="3 4">HM-3:IMSS</strain>
    </source>
</reference>
<dbReference type="EMBL" id="KB637338">
    <property type="protein sequence ID" value="EMS16798.1"/>
    <property type="molecule type" value="Genomic_DNA"/>
</dbReference>
<dbReference type="InterPro" id="IPR036322">
    <property type="entry name" value="WD40_repeat_dom_sf"/>
</dbReference>
<evidence type="ECO:0000313" key="4">
    <source>
        <dbReference type="Proteomes" id="UP000030780"/>
    </source>
</evidence>
<dbReference type="Gene3D" id="2.30.29.30">
    <property type="entry name" value="Pleckstrin-homology domain (PH domain)/Phosphotyrosine-binding domain (PTB)"/>
    <property type="match status" value="1"/>
</dbReference>
<dbReference type="GO" id="GO:0008104">
    <property type="term" value="P:intracellular protein localization"/>
    <property type="evidence" value="ECO:0007669"/>
    <property type="project" value="TreeGrafter"/>
</dbReference>
<organism evidence="3 4">
    <name type="scientific">Entamoeba histolytica HM-3:IMSS</name>
    <dbReference type="NCBI Taxonomy" id="885315"/>
    <lineage>
        <taxon>Eukaryota</taxon>
        <taxon>Amoebozoa</taxon>
        <taxon>Evosea</taxon>
        <taxon>Archamoebae</taxon>
        <taxon>Mastigamoebida</taxon>
        <taxon>Entamoebidae</taxon>
        <taxon>Entamoeba</taxon>
    </lineage>
</organism>
<sequence length="2480" mass="289021">MDELCDYSTIWENVHRFEQLTPTIRSLFVHKLYNYGNDYGFDSITSPNLKRETTSALLFQIFQETEEHPEFILITKFLKNVNGIKEVIPLLLQQISYYSELLLTTKTSEMVQFTTIAFGLFRKIIGGVFVEEINYSELEFIPKQFNEQLKKCYFLCLDNPTQLYSYLVDEILFLFLNVFYFKAKSMTNNISSYVESLFYDKFTYHIQNEEVIFFIKHQIGLSQILFQLIEYRKNDKLLQSLTTTYLSLFEFFLQILPVVNVENIDLYLSVIPSFSQCNIIVLKMEKILEKIPVNKENQKFFISIFNMFLNCCRFNAFTIDTKKELLSSLLSSSSIKQFKHFHEYHILINQLSTNNEGIVFDKIENVLDYRKTIYCMFENELDLVTPGSVINMCIFLETDPLINEQIPLLIHCISYFIQKDLSLSLFCAKQLRSLICERIKLNDESVSCLIQLINPCIDKQVIFIIIDILVVLAKYKQTKKFIKQQIQRIKTMVLSFSISIQSEIIGKLFTLLCDQCIVSNKTLQPSDHIGISKNSLIVTFASVYPLILSLTIQNTTTYLRSALIDFVSFNSYNCSKFCKYCFDDLMKLISKTPKGETKEFLVCLASIAVTPSCSIQQMKNLMRDTVSEQSFSSDSFSILKNVLQETSRLDFKSFFFKKNSFITSQCPISFNYKSSSIVLWFCPQSIINEAQTLAMFQSPEHHLMTISITNQNYLQLRLENSKIEYITIDIKLNEMEWYCAVFVFQQKNNEMICEANLIQTTNVQVKTISIPIQPHDQSILFCEECFGCSKVKNQYSNYFVGYISSCVIFPLSLTQMDISQIDLNINTYLSQPELFMANLKKLFVLSTNPIETHQNIVGDITPTFKYEHCKIITSTSNINSFQQSGSFKFIFSLFELLSIHPEQLSSINPISNINSNSNPQSQSQIPLLLTSSDKVENSNIINKQSNNSCKPWTNLSNPNDEQQKKLIGNNLTVNIPTQKKSVIGNNRTLIKKKQHQSFKKSQETIVLDAILSILLNCVKIPKMHNEFILLNIANYLHYILIALPSECITKKCFDEILQLADIFNGSSIRSSFESIFLDYRIWSGCEKEIQILIIEQIKSLKEPINLLKFIVMIELFMQPHQITKSIQFISLNQKLPLNEIEEVYITTITGFFQIASRKITIENITAINHYLYMIHDDDVIRNTLDLLFIHFHTFQKEYNPFAEIIVNNCINIQSIIPFKQQYKILLIMLLFLETVIQTNPMFDCNTITLLILSCIFVSKNYDSNLYYLLIAQSVKIQLLLDVPKINLFAMRYSEDTIKEQICETLYNNTLYDNFPQSAFNLIESPIVIMNTIQITKDIKQRDKLFNLLKVYIIKKMTYLNKKAQEKIEEFINIMITSAFYYTEEMIMENDEEAFKLLLFVFEQLDIQIRPKISKLKQKSNKDKQNIINCCQLFLLNVYHMTYKFKNYLTQCNFILSSNLMNESKSCFSLLLVFVKDILQIPNCFNFINENNTFIELNFLELLLTTTLLEINLINEQDDITNLILVILSYAENEKYSQLISLEFFTSLMLLKQNQKLFNSILRIPSKLNKNYKNKLMIIAKELTEILNITSNDSLFIISLLSGTLSSIEQLQQLQTTQFIKRMKDLILKDGNGINSYQTQQEMSMSSITDCIKKFSKNVLQLNDTIVKDFEKQLNQIQPIVEENKQITKGIIEELNENLFELTKQWKKFTEGKNEFRNEMTKNYWKLTNEVSNEGFKMFWKINNHFDDHKTAKIYSAERSQLEDENNEEINNIGGFIENCIECEWITLKAFKVIKKFQGRITIRGKLEIKEKELIFIDDPFAPNSEFKRTKEKRYIFQLNEVKEIIIKRYFTEFNAIEIFFNNSSQYFLFNNESITKKIYNKLLILCNLPDESIELKLQKITEKWSNGKLSNFEYLLKLNQYASRSYHDLSHYPIFPWIIQDYTSISLDLSNPTIYRPLELPIPCINPKRHSEEMKRFEELFGKNGVIKDQVAYIYPTFYSACDYVFHFLVRVEPFTTMFIRMNENHYDRPERMFYSIGHTWDICMNSTQCNIELIPEFFYLPDFLINENSFEFGINPVTQTMVDNVTLPPWAKNAYEFVNINRSALESPYVSLNINKWIDLIFGYKSCGEEARKADNLYHPSCYIENFIKGGEDEELLKKRAMFSGQLPVQLFTKPHPTRKLAIPLMVDLCTKRCYCKSLIIPESPCISSCLDDKGIVMITKNTIYRTLYSMEYCHKKGTIKNRIFDQKLLSRNKRFAISKCCGVIQINSELKQYTLKSNEVTSILLFEYLNNDYLAFGCSDSLVGICCLNQPQEVPIYLNVHLNKITSLFFDNNSHMLFIGDDSGLVSCYSANNWKYIWHIKLLNNTTVLSIITYEQYIYVSTPSILYAISFKGKIITKLDFYAQILVNSFIPGTIAALTNNNVLCFISTSLLSCLPIDVNMPDISKEEVISLHYHPNAIYIVLKNGTLSRISMSLFDN</sequence>
<dbReference type="SUPFAM" id="SSF50978">
    <property type="entry name" value="WD40 repeat-like"/>
    <property type="match status" value="1"/>
</dbReference>
<dbReference type="Proteomes" id="UP000030780">
    <property type="component" value="Unassembled WGS sequence"/>
</dbReference>
<gene>
    <name evidence="3" type="ORF">KM1_043990</name>
</gene>
<evidence type="ECO:0000313" key="3">
    <source>
        <dbReference type="EMBL" id="EMS16798.1"/>
    </source>
</evidence>
<dbReference type="GO" id="GO:0019901">
    <property type="term" value="F:protein kinase binding"/>
    <property type="evidence" value="ECO:0007669"/>
    <property type="project" value="TreeGrafter"/>
</dbReference>
<dbReference type="Gene3D" id="1.10.1540.10">
    <property type="entry name" value="BEACH domain"/>
    <property type="match status" value="1"/>
</dbReference>
<dbReference type="VEuPathDB" id="AmoebaDB:KM1_043990"/>
<proteinExistence type="predicted"/>
<dbReference type="InterPro" id="IPR036372">
    <property type="entry name" value="BEACH_dom_sf"/>
</dbReference>
<dbReference type="InterPro" id="IPR013320">
    <property type="entry name" value="ConA-like_dom_sf"/>
</dbReference>
<dbReference type="PANTHER" id="PTHR13743:SF112">
    <property type="entry name" value="BEACH DOMAIN-CONTAINING PROTEIN"/>
    <property type="match status" value="1"/>
</dbReference>
<dbReference type="CDD" id="cd06071">
    <property type="entry name" value="Beach"/>
    <property type="match status" value="1"/>
</dbReference>
<dbReference type="PROSITE" id="PS50197">
    <property type="entry name" value="BEACH"/>
    <property type="match status" value="1"/>
</dbReference>
<dbReference type="GO" id="GO:0016020">
    <property type="term" value="C:membrane"/>
    <property type="evidence" value="ECO:0007669"/>
    <property type="project" value="TreeGrafter"/>
</dbReference>
<dbReference type="GO" id="GO:0005829">
    <property type="term" value="C:cytosol"/>
    <property type="evidence" value="ECO:0007669"/>
    <property type="project" value="TreeGrafter"/>
</dbReference>
<feature type="domain" description="BEACH-type PH" evidence="2">
    <location>
        <begin position="1782"/>
        <end position="1883"/>
    </location>
</feature>
<dbReference type="SUPFAM" id="SSF81837">
    <property type="entry name" value="BEACH domain"/>
    <property type="match status" value="1"/>
</dbReference>
<name>M7X9M6_ENTHI</name>
<evidence type="ECO:0000259" key="2">
    <source>
        <dbReference type="PROSITE" id="PS51783"/>
    </source>
</evidence>
<dbReference type="InterPro" id="IPR011993">
    <property type="entry name" value="PH-like_dom_sf"/>
</dbReference>
<dbReference type="SMART" id="SM01026">
    <property type="entry name" value="Beach"/>
    <property type="match status" value="1"/>
</dbReference>
<dbReference type="InterPro" id="IPR000409">
    <property type="entry name" value="BEACH_dom"/>
</dbReference>